<accession>A0A0L0V7T1</accession>
<evidence type="ECO:0000259" key="3">
    <source>
        <dbReference type="Pfam" id="PF13359"/>
    </source>
</evidence>
<reference evidence="5" key="1">
    <citation type="submission" date="2014-03" db="EMBL/GenBank/DDBJ databases">
        <title>The Genome Sequence of Puccinia striiformis f. sp. tritici PST-78.</title>
        <authorList>
            <consortium name="The Broad Institute Genome Sequencing Platform"/>
            <person name="Cuomo C."/>
            <person name="Hulbert S."/>
            <person name="Chen X."/>
            <person name="Walker B."/>
            <person name="Young S.K."/>
            <person name="Zeng Q."/>
            <person name="Gargeya S."/>
            <person name="Fitzgerald M."/>
            <person name="Haas B."/>
            <person name="Abouelleil A."/>
            <person name="Alvarado L."/>
            <person name="Arachchi H.M."/>
            <person name="Berlin A.M."/>
            <person name="Chapman S.B."/>
            <person name="Goldberg J."/>
            <person name="Griggs A."/>
            <person name="Gujja S."/>
            <person name="Hansen M."/>
            <person name="Howarth C."/>
            <person name="Imamovic A."/>
            <person name="Larimer J."/>
            <person name="McCowan C."/>
            <person name="Montmayeur A."/>
            <person name="Murphy C."/>
            <person name="Neiman D."/>
            <person name="Pearson M."/>
            <person name="Priest M."/>
            <person name="Roberts A."/>
            <person name="Saif S."/>
            <person name="Shea T."/>
            <person name="Sisk P."/>
            <person name="Sykes S."/>
            <person name="Wortman J."/>
            <person name="Nusbaum C."/>
            <person name="Birren B."/>
        </authorList>
    </citation>
    <scope>NUCLEOTIDE SEQUENCE [LARGE SCALE GENOMIC DNA]</scope>
    <source>
        <strain evidence="5">race PST-78</strain>
    </source>
</reference>
<comment type="caution">
    <text evidence="4">The sequence shown here is derived from an EMBL/GenBank/DDBJ whole genome shotgun (WGS) entry which is preliminary data.</text>
</comment>
<dbReference type="STRING" id="1165861.A0A0L0V7T1"/>
<dbReference type="GO" id="GO:0046872">
    <property type="term" value="F:metal ion binding"/>
    <property type="evidence" value="ECO:0007669"/>
    <property type="project" value="UniProtKB-KW"/>
</dbReference>
<name>A0A0L0V7T1_9BASI</name>
<protein>
    <recommendedName>
        <fullName evidence="3">DDE Tnp4 domain-containing protein</fullName>
    </recommendedName>
</protein>
<proteinExistence type="predicted"/>
<dbReference type="Pfam" id="PF13359">
    <property type="entry name" value="DDE_Tnp_4"/>
    <property type="match status" value="1"/>
</dbReference>
<dbReference type="OrthoDB" id="78198at2759"/>
<dbReference type="Proteomes" id="UP000054564">
    <property type="component" value="Unassembled WGS sequence"/>
</dbReference>
<sequence>MLRPYVYGYLQQQQEEFQGSLQRRRTHIEALNRSLDEQLSQSAADMDREEEEAIALIITLGHLGTPGLFRQIRTYLTRADLPVDPMKNSAWAFLWSARNDRGFITTMGVDVTTFDNLLQRYTVHWDFSTIDREDVNPHGEPQIGRRTLDAAGSLGLVLHWISSTMSAYTLQQLFGITPAVCSRYLATGTKHLLTVLKEHPEARFLWPTTERKAQQYSAPIEKKFPLLKKCFGFLDGLNLPILVSGDEDVQNAYYNGWTCSHYCSSILAFAPDGTIMFAILNAPGSWHDSIIAEPLYDQLLERTPPGYRLISDTAFPRKTERLQSRILAPVKRGDRLPSSPRSYARLKVLNDSLVSARQAAEWGMRSIQGSFARLKLPLPAEDNEYRADLLQLVCRLHQIRCRLVGINQTASVYESVWDENAVLCRDFHNMLFKDIESRCHISRYYDAWL</sequence>
<dbReference type="PANTHER" id="PTHR48471:SF1">
    <property type="entry name" value="DDE TNP4 DOMAIN-CONTAINING PROTEIN"/>
    <property type="match status" value="1"/>
</dbReference>
<organism evidence="4 5">
    <name type="scientific">Puccinia striiformis f. sp. tritici PST-78</name>
    <dbReference type="NCBI Taxonomy" id="1165861"/>
    <lineage>
        <taxon>Eukaryota</taxon>
        <taxon>Fungi</taxon>
        <taxon>Dikarya</taxon>
        <taxon>Basidiomycota</taxon>
        <taxon>Pucciniomycotina</taxon>
        <taxon>Pucciniomycetes</taxon>
        <taxon>Pucciniales</taxon>
        <taxon>Pucciniaceae</taxon>
        <taxon>Puccinia</taxon>
    </lineage>
</organism>
<evidence type="ECO:0000313" key="4">
    <source>
        <dbReference type="EMBL" id="KNE95029.1"/>
    </source>
</evidence>
<evidence type="ECO:0000256" key="2">
    <source>
        <dbReference type="ARBA" id="ARBA00022723"/>
    </source>
</evidence>
<evidence type="ECO:0000313" key="5">
    <source>
        <dbReference type="Proteomes" id="UP000054564"/>
    </source>
</evidence>
<dbReference type="PANTHER" id="PTHR48471">
    <property type="entry name" value="DDE TNP4 DOMAIN-CONTAINING PROTEIN"/>
    <property type="match status" value="1"/>
</dbReference>
<keyword evidence="5" id="KW-1185">Reference proteome</keyword>
<dbReference type="InterPro" id="IPR027806">
    <property type="entry name" value="HARBI1_dom"/>
</dbReference>
<feature type="domain" description="DDE Tnp4" evidence="3">
    <location>
        <begin position="234"/>
        <end position="398"/>
    </location>
</feature>
<comment type="cofactor">
    <cofactor evidence="1">
        <name>a divalent metal cation</name>
        <dbReference type="ChEBI" id="CHEBI:60240"/>
    </cofactor>
</comment>
<gene>
    <name evidence="4" type="ORF">PSTG_11626</name>
</gene>
<keyword evidence="2" id="KW-0479">Metal-binding</keyword>
<dbReference type="AlphaFoldDB" id="A0A0L0V7T1"/>
<dbReference type="EMBL" id="AJIL01000104">
    <property type="protein sequence ID" value="KNE95029.1"/>
    <property type="molecule type" value="Genomic_DNA"/>
</dbReference>
<evidence type="ECO:0000256" key="1">
    <source>
        <dbReference type="ARBA" id="ARBA00001968"/>
    </source>
</evidence>